<protein>
    <recommendedName>
        <fullName evidence="5">Pre-rRNA-processing protein</fullName>
    </recommendedName>
</protein>
<feature type="region of interest" description="Disordered" evidence="6">
    <location>
        <begin position="1"/>
        <end position="23"/>
    </location>
</feature>
<evidence type="ECO:0000256" key="3">
    <source>
        <dbReference type="ARBA" id="ARBA00006427"/>
    </source>
</evidence>
<sequence>MGKSKKAKAKRADFNKQKLKVGKSKQLPNNFTDTSFRSKTLVLPTQATIEKEEFTHDAKDRAQFSHLIGMLKHHNASQRQESLDKLSHYVLSHPGLLTTSTSLLAKVTSPLILDESAQVRESLYQFFLKVMFTIDPNLLEPNVGIMFLYTHSGMTHITPSIRNDSTRYLSLILKACRNKLSSSVLSLHWRKTLECFSSLLGWSTDSASVKRTSVFSKKSTTNLIRHISVCNEFLHLGIDPNCQSKTARSAIHLDYPYMEQNIVVHPQYDQLRTPSSFSYLSLFSASKHDLVDNPQFRFQNMLPFIPGLLDFTRDAWSDACPIVKDFRTGSGSSKICQTVLSILDVLVNYILASSFEEDHLKKQFMKIFEKIDRESGLLQANFAAEQEWKSIINQFERFKKKVDDLEEE</sequence>
<dbReference type="PANTHER" id="PTHR16056:SF2">
    <property type="entry name" value="TESTIS-EXPRESSED PROTEIN 10"/>
    <property type="match status" value="1"/>
</dbReference>
<proteinExistence type="inferred from homology"/>
<reference evidence="8 9" key="1">
    <citation type="journal article" date="2023" name="G3 (Bethesda)">
        <title>A high-quality reference genome for the fission yeast Schizosaccharomyces osmophilus.</title>
        <authorList>
            <person name="Jia G.S."/>
            <person name="Zhang W.C."/>
            <person name="Liang Y."/>
            <person name="Liu X.H."/>
            <person name="Rhind N."/>
            <person name="Pidoux A."/>
            <person name="Brysch-Herzberg M."/>
            <person name="Du L.L."/>
        </authorList>
    </citation>
    <scope>NUCLEOTIDE SEQUENCE [LARGE SCALE GENOMIC DNA]</scope>
    <source>
        <strain evidence="8 9">CBS 15793</strain>
    </source>
</reference>
<evidence type="ECO:0000313" key="8">
    <source>
        <dbReference type="EMBL" id="WBW74951.1"/>
    </source>
</evidence>
<dbReference type="EMBL" id="CP115613">
    <property type="protein sequence ID" value="WBW74951.1"/>
    <property type="molecule type" value="Genomic_DNA"/>
</dbReference>
<comment type="similarity">
    <text evidence="3 5">Belongs to the IPI1/TEX10 family.</text>
</comment>
<organism evidence="8 9">
    <name type="scientific">Schizosaccharomyces osmophilus</name>
    <dbReference type="NCBI Taxonomy" id="2545709"/>
    <lineage>
        <taxon>Eukaryota</taxon>
        <taxon>Fungi</taxon>
        <taxon>Dikarya</taxon>
        <taxon>Ascomycota</taxon>
        <taxon>Taphrinomycotina</taxon>
        <taxon>Schizosaccharomycetes</taxon>
        <taxon>Schizosaccharomycetales</taxon>
        <taxon>Schizosaccharomycetaceae</taxon>
        <taxon>Schizosaccharomyces</taxon>
    </lineage>
</organism>
<evidence type="ECO:0000259" key="7">
    <source>
        <dbReference type="Pfam" id="PF12333"/>
    </source>
</evidence>
<dbReference type="PANTHER" id="PTHR16056">
    <property type="entry name" value="REGULATOR OF MICROTUBULE DYNAMICS PROTEIN"/>
    <property type="match status" value="1"/>
</dbReference>
<evidence type="ECO:0000256" key="6">
    <source>
        <dbReference type="SAM" id="MobiDB-lite"/>
    </source>
</evidence>
<dbReference type="GO" id="GO:0120330">
    <property type="term" value="C:rixosome complex"/>
    <property type="evidence" value="ECO:0007669"/>
    <property type="project" value="UniProtKB-UniRule"/>
</dbReference>
<dbReference type="GeneID" id="80877854"/>
<evidence type="ECO:0000256" key="4">
    <source>
        <dbReference type="ARBA" id="ARBA00023242"/>
    </source>
</evidence>
<dbReference type="RefSeq" id="XP_056039194.1">
    <property type="nucleotide sequence ID" value="XM_056183165.1"/>
</dbReference>
<keyword evidence="5" id="KW-0690">Ribosome biogenesis</keyword>
<keyword evidence="5" id="KW-0698">rRNA processing</keyword>
<dbReference type="GO" id="GO:0006364">
    <property type="term" value="P:rRNA processing"/>
    <property type="evidence" value="ECO:0007669"/>
    <property type="project" value="UniProtKB-UniRule"/>
</dbReference>
<dbReference type="KEGG" id="som:SOMG_04379"/>
<evidence type="ECO:0000313" key="9">
    <source>
        <dbReference type="Proteomes" id="UP001212411"/>
    </source>
</evidence>
<dbReference type="SUPFAM" id="SSF48371">
    <property type="entry name" value="ARM repeat"/>
    <property type="match status" value="1"/>
</dbReference>
<evidence type="ECO:0000256" key="1">
    <source>
        <dbReference type="ARBA" id="ARBA00002355"/>
    </source>
</evidence>
<name>A0AAE9WEK0_9SCHI</name>
<dbReference type="AlphaFoldDB" id="A0AAE9WEK0"/>
<comment type="subunit">
    <text evidence="5">Component of the RIX1 complex.</text>
</comment>
<dbReference type="Proteomes" id="UP001212411">
    <property type="component" value="Chromosome 3"/>
</dbReference>
<gene>
    <name evidence="8" type="primary">ipi1</name>
    <name evidence="8" type="ORF">SOMG_04379</name>
</gene>
<comment type="function">
    <text evidence="1 5">Component of the RIX1 complex required for processing of ITS2 sequences from 35S pre-rRNA.</text>
</comment>
<feature type="domain" description="Pre-rRNA-processing protein Ipi1 N-terminal" evidence="7">
    <location>
        <begin position="138"/>
        <end position="234"/>
    </location>
</feature>
<dbReference type="InterPro" id="IPR024679">
    <property type="entry name" value="Ipi1_N"/>
</dbReference>
<keyword evidence="9" id="KW-1185">Reference proteome</keyword>
<evidence type="ECO:0000256" key="2">
    <source>
        <dbReference type="ARBA" id="ARBA00004123"/>
    </source>
</evidence>
<dbReference type="GO" id="GO:0005634">
    <property type="term" value="C:nucleus"/>
    <property type="evidence" value="ECO:0007669"/>
    <property type="project" value="UniProtKB-SubCell"/>
</dbReference>
<accession>A0AAE9WEK0</accession>
<dbReference type="Pfam" id="PF12333">
    <property type="entry name" value="Ipi1_N"/>
    <property type="match status" value="1"/>
</dbReference>
<comment type="subcellular location">
    <subcellularLocation>
        <location evidence="2 5">Nucleus</location>
    </subcellularLocation>
</comment>
<dbReference type="InterPro" id="IPR016024">
    <property type="entry name" value="ARM-type_fold"/>
</dbReference>
<keyword evidence="4 5" id="KW-0539">Nucleus</keyword>
<evidence type="ECO:0000256" key="5">
    <source>
        <dbReference type="RuleBase" id="RU368021"/>
    </source>
</evidence>